<dbReference type="Pfam" id="PF00012">
    <property type="entry name" value="HSP70"/>
    <property type="match status" value="2"/>
</dbReference>
<dbReference type="PRINTS" id="PR00301">
    <property type="entry name" value="HEATSHOCK70"/>
</dbReference>
<evidence type="ECO:0000313" key="5">
    <source>
        <dbReference type="Proteomes" id="UP001202328"/>
    </source>
</evidence>
<dbReference type="PANTHER" id="PTHR19375">
    <property type="entry name" value="HEAT SHOCK PROTEIN 70KDA"/>
    <property type="match status" value="1"/>
</dbReference>
<keyword evidence="3" id="KW-0067">ATP-binding</keyword>
<dbReference type="InterPro" id="IPR018181">
    <property type="entry name" value="Heat_shock_70_CS"/>
</dbReference>
<evidence type="ECO:0000313" key="4">
    <source>
        <dbReference type="EMBL" id="KAI3949629.1"/>
    </source>
</evidence>
<accession>A0AAD4TA62</accession>
<protein>
    <submittedName>
        <fullName evidence="4">Uncharacterized protein</fullName>
    </submittedName>
</protein>
<comment type="caution">
    <text evidence="4">The sequence shown here is derived from an EMBL/GenBank/DDBJ whole genome shotgun (WGS) entry which is preliminary data.</text>
</comment>
<evidence type="ECO:0000256" key="3">
    <source>
        <dbReference type="ARBA" id="ARBA00022840"/>
    </source>
</evidence>
<dbReference type="GO" id="GO:0005524">
    <property type="term" value="F:ATP binding"/>
    <property type="evidence" value="ECO:0007669"/>
    <property type="project" value="UniProtKB-KW"/>
</dbReference>
<dbReference type="PROSITE" id="PS01036">
    <property type="entry name" value="HSP70_3"/>
    <property type="match status" value="1"/>
</dbReference>
<dbReference type="FunFam" id="3.30.420.40:FF:000028">
    <property type="entry name" value="heat shock 70 kDa protein-like"/>
    <property type="match status" value="1"/>
</dbReference>
<dbReference type="EMBL" id="JAJJMB010003050">
    <property type="protein sequence ID" value="KAI3949629.1"/>
    <property type="molecule type" value="Genomic_DNA"/>
</dbReference>
<evidence type="ECO:0000256" key="1">
    <source>
        <dbReference type="ARBA" id="ARBA00007381"/>
    </source>
</evidence>
<dbReference type="Gene3D" id="3.30.420.40">
    <property type="match status" value="3"/>
</dbReference>
<dbReference type="InterPro" id="IPR013126">
    <property type="entry name" value="Hsp_70_fam"/>
</dbReference>
<dbReference type="SUPFAM" id="SSF100920">
    <property type="entry name" value="Heat shock protein 70kD (HSP70), peptide-binding domain"/>
    <property type="match status" value="1"/>
</dbReference>
<dbReference type="GO" id="GO:0140662">
    <property type="term" value="F:ATP-dependent protein folding chaperone"/>
    <property type="evidence" value="ECO:0007669"/>
    <property type="project" value="InterPro"/>
</dbReference>
<keyword evidence="2" id="KW-0547">Nucleotide-binding</keyword>
<dbReference type="InterPro" id="IPR043129">
    <property type="entry name" value="ATPase_NBD"/>
</dbReference>
<sequence>MASSSLSALQFHVPGGTYFPSTNSRKSKNACFVQSLNYKFGSPLLNMSKKCSNIRRNCVPVVPVEGKVVGIDLGTTNSAVATMKNGKPTIISSIPSVVAYTQNGDILVGETAKRQASENPENTFFSVKRFIGRNISEVRRRIQTIIELEYASADVLSSFGDTHLGGDDFDKRIVDWLADSLKRDEGTDLLKDKRALQCLTEAAEKAKIDLPFITETPKQIKTTPTRAKFEDLCSDLLDQLKVAVENSLRYARLAFNDVDEVILVGGSTRIPAVQELVKKLTGRDPNDTVHPDEKVALGAAIQAGVLSGDVERHLFNFYDRLTLPLGLETSGGVMDMILPKFQRLPDSMLRTFSTIADGQTSIVVHVLQGESKFVGDNKSLGSFRIDGIFPAQRDVPKARIEVEFSIDVNGILSVEATDQGSGEKLDITRL</sequence>
<proteinExistence type="inferred from homology"/>
<organism evidence="4 5">
    <name type="scientific">Papaver atlanticum</name>
    <dbReference type="NCBI Taxonomy" id="357466"/>
    <lineage>
        <taxon>Eukaryota</taxon>
        <taxon>Viridiplantae</taxon>
        <taxon>Streptophyta</taxon>
        <taxon>Embryophyta</taxon>
        <taxon>Tracheophyta</taxon>
        <taxon>Spermatophyta</taxon>
        <taxon>Magnoliopsida</taxon>
        <taxon>Ranunculales</taxon>
        <taxon>Papaveraceae</taxon>
        <taxon>Papaveroideae</taxon>
        <taxon>Papaver</taxon>
    </lineage>
</organism>
<evidence type="ECO:0000256" key="2">
    <source>
        <dbReference type="ARBA" id="ARBA00022741"/>
    </source>
</evidence>
<comment type="similarity">
    <text evidence="1">Belongs to the heat shock protein 70 family.</text>
</comment>
<name>A0AAD4TA62_9MAGN</name>
<dbReference type="InterPro" id="IPR029047">
    <property type="entry name" value="HSP70_peptide-bd_sf"/>
</dbReference>
<dbReference type="SUPFAM" id="SSF53067">
    <property type="entry name" value="Actin-like ATPase domain"/>
    <property type="match status" value="2"/>
</dbReference>
<reference evidence="4" key="1">
    <citation type="submission" date="2022-04" db="EMBL/GenBank/DDBJ databases">
        <title>A functionally conserved STORR gene fusion in Papaver species that diverged 16.8 million years ago.</title>
        <authorList>
            <person name="Catania T."/>
        </authorList>
    </citation>
    <scope>NUCLEOTIDE SEQUENCE</scope>
    <source>
        <strain evidence="4">S-188037</strain>
    </source>
</reference>
<dbReference type="FunFam" id="3.90.640.10:FF:000003">
    <property type="entry name" value="Molecular chaperone DnaK"/>
    <property type="match status" value="1"/>
</dbReference>
<dbReference type="PROSITE" id="PS00297">
    <property type="entry name" value="HSP70_1"/>
    <property type="match status" value="1"/>
</dbReference>
<dbReference type="Gene3D" id="3.90.640.10">
    <property type="entry name" value="Actin, Chain A, domain 4"/>
    <property type="match status" value="1"/>
</dbReference>
<gene>
    <name evidence="4" type="ORF">MKW98_020951</name>
</gene>
<keyword evidence="5" id="KW-1185">Reference proteome</keyword>
<dbReference type="AlphaFoldDB" id="A0AAD4TA62"/>
<dbReference type="Proteomes" id="UP001202328">
    <property type="component" value="Unassembled WGS sequence"/>
</dbReference>
<dbReference type="Gene3D" id="2.60.34.10">
    <property type="entry name" value="Substrate Binding Domain Of DNAk, Chain A, domain 1"/>
    <property type="match status" value="1"/>
</dbReference>